<keyword evidence="10" id="KW-0670">Pyruvate</keyword>
<accession>A0A424YVA4</accession>
<evidence type="ECO:0000256" key="2">
    <source>
        <dbReference type="ARBA" id="ARBA00005031"/>
    </source>
</evidence>
<reference evidence="10 11" key="1">
    <citation type="submission" date="2018-08" db="EMBL/GenBank/DDBJ databases">
        <title>The metabolism and importance of syntrophic acetate oxidation coupled to methane or sulfide production in haloalkaline environments.</title>
        <authorList>
            <person name="Timmers P.H.A."/>
            <person name="Vavourakis C.D."/>
            <person name="Sorokin D.Y."/>
            <person name="Sinninghe Damste J.S."/>
            <person name="Muyzer G."/>
            <person name="Stams A.J.M."/>
            <person name="Plugge C.M."/>
        </authorList>
    </citation>
    <scope>NUCLEOTIDE SEQUENCE [LARGE SCALE GENOMIC DNA]</scope>
    <source>
        <strain evidence="10">MSAO_Arc3</strain>
    </source>
</reference>
<comment type="cofactor">
    <cofactor evidence="1">
        <name>Mg(2+)</name>
        <dbReference type="ChEBI" id="CHEBI:18420"/>
    </cofactor>
</comment>
<comment type="similarity">
    <text evidence="3">Belongs to the enolase family.</text>
</comment>
<keyword evidence="6" id="KW-0324">Glycolysis</keyword>
<dbReference type="Gene3D" id="3.20.20.120">
    <property type="entry name" value="Enolase-like C-terminal domain"/>
    <property type="match status" value="1"/>
</dbReference>
<dbReference type="Pfam" id="PF00113">
    <property type="entry name" value="Enolase_C"/>
    <property type="match status" value="1"/>
</dbReference>
<dbReference type="PRINTS" id="PR00148">
    <property type="entry name" value="ENOLASE"/>
</dbReference>
<dbReference type="SUPFAM" id="SSF51604">
    <property type="entry name" value="Enolase C-terminal domain-like"/>
    <property type="match status" value="1"/>
</dbReference>
<feature type="domain" description="Enolase C-terminal TIM barrel" evidence="8">
    <location>
        <begin position="150"/>
        <end position="254"/>
    </location>
</feature>
<evidence type="ECO:0000256" key="5">
    <source>
        <dbReference type="ARBA" id="ARBA00022842"/>
    </source>
</evidence>
<dbReference type="Proteomes" id="UP000284763">
    <property type="component" value="Unassembled WGS sequence"/>
</dbReference>
<dbReference type="InterPro" id="IPR020811">
    <property type="entry name" value="Enolase_N"/>
</dbReference>
<evidence type="ECO:0000313" key="10">
    <source>
        <dbReference type="EMBL" id="RQD83291.1"/>
    </source>
</evidence>
<dbReference type="UniPathway" id="UPA00109">
    <property type="reaction ID" value="UER00187"/>
</dbReference>
<evidence type="ECO:0000256" key="3">
    <source>
        <dbReference type="ARBA" id="ARBA00009604"/>
    </source>
</evidence>
<dbReference type="GO" id="GO:0000015">
    <property type="term" value="C:phosphopyruvate hydratase complex"/>
    <property type="evidence" value="ECO:0007669"/>
    <property type="project" value="InterPro"/>
</dbReference>
<gene>
    <name evidence="10" type="primary">eno</name>
    <name evidence="10" type="ORF">D5R95_06355</name>
</gene>
<keyword evidence="5" id="KW-0460">Magnesium</keyword>
<dbReference type="EC" id="4.2.1.11" evidence="4"/>
<dbReference type="PANTHER" id="PTHR11902">
    <property type="entry name" value="ENOLASE"/>
    <property type="match status" value="1"/>
</dbReference>
<dbReference type="GO" id="GO:0006096">
    <property type="term" value="P:glycolytic process"/>
    <property type="evidence" value="ECO:0007669"/>
    <property type="project" value="UniProtKB-UniPathway"/>
</dbReference>
<dbReference type="InterPro" id="IPR000941">
    <property type="entry name" value="Enolase"/>
</dbReference>
<evidence type="ECO:0000256" key="4">
    <source>
        <dbReference type="ARBA" id="ARBA00012058"/>
    </source>
</evidence>
<dbReference type="FunFam" id="3.30.390.10:FF:000001">
    <property type="entry name" value="Enolase"/>
    <property type="match status" value="1"/>
</dbReference>
<evidence type="ECO:0000256" key="6">
    <source>
        <dbReference type="ARBA" id="ARBA00023152"/>
    </source>
</evidence>
<organism evidence="10 11">
    <name type="scientific">Methanosalsum natronophilum</name>
    <dbReference type="NCBI Taxonomy" id="768733"/>
    <lineage>
        <taxon>Archaea</taxon>
        <taxon>Methanobacteriati</taxon>
        <taxon>Methanobacteriota</taxon>
        <taxon>Stenosarchaea group</taxon>
        <taxon>Methanomicrobia</taxon>
        <taxon>Methanosarcinales</taxon>
        <taxon>Methanosarcinaceae</taxon>
        <taxon>Methanosalsum</taxon>
    </lineage>
</organism>
<dbReference type="SMART" id="SM01193">
    <property type="entry name" value="Enolase_N"/>
    <property type="match status" value="1"/>
</dbReference>
<evidence type="ECO:0000256" key="1">
    <source>
        <dbReference type="ARBA" id="ARBA00001946"/>
    </source>
</evidence>
<dbReference type="Gene3D" id="3.30.390.10">
    <property type="entry name" value="Enolase-like, N-terminal domain"/>
    <property type="match status" value="1"/>
</dbReference>
<dbReference type="GO" id="GO:0004634">
    <property type="term" value="F:phosphopyruvate hydratase activity"/>
    <property type="evidence" value="ECO:0007669"/>
    <property type="project" value="UniProtKB-EC"/>
</dbReference>
<sequence length="254" mass="27373">MSYVGKENKYRIEKVYAREILDSRGYPTIEVDVYAGSDSSYSGFGRASVPSGASTGTNEALELRDNDERYGGKGVLDAINNINTLIETELVGMDVRDQREIDEMMIAMDGTENKMNLGANAILGVSLAVAKAASDSLDMPLYRYLGGSNSFMLPVPTMNVLNGGQHAGNDLAIQEFMIQPKGAENYAEALRMGAETYHELEKVLIEKYGRASTNVGFEGGFAPPISLTVDALDALLQAVDNAGYSQSDITIGLD</sequence>
<keyword evidence="7 10" id="KW-0456">Lyase</keyword>
<feature type="domain" description="Enolase N-terminal" evidence="9">
    <location>
        <begin position="12"/>
        <end position="145"/>
    </location>
</feature>
<comment type="pathway">
    <text evidence="2">Carbohydrate degradation; glycolysis; pyruvate from D-glyceraldehyde 3-phosphate: step 4/5.</text>
</comment>
<dbReference type="PANTHER" id="PTHR11902:SF1">
    <property type="entry name" value="ENOLASE"/>
    <property type="match status" value="1"/>
</dbReference>
<proteinExistence type="inferred from homology"/>
<comment type="caution">
    <text evidence="10">The sequence shown here is derived from an EMBL/GenBank/DDBJ whole genome shotgun (WGS) entry which is preliminary data.</text>
</comment>
<dbReference type="EMBL" id="QZAB01000402">
    <property type="protein sequence ID" value="RQD83291.1"/>
    <property type="molecule type" value="Genomic_DNA"/>
</dbReference>
<protein>
    <recommendedName>
        <fullName evidence="4">phosphopyruvate hydratase</fullName>
        <ecNumber evidence="4">4.2.1.11</ecNumber>
    </recommendedName>
</protein>
<dbReference type="Pfam" id="PF03952">
    <property type="entry name" value="Enolase_N"/>
    <property type="match status" value="1"/>
</dbReference>
<dbReference type="AlphaFoldDB" id="A0A424YVA4"/>
<evidence type="ECO:0000313" key="11">
    <source>
        <dbReference type="Proteomes" id="UP000284763"/>
    </source>
</evidence>
<dbReference type="SUPFAM" id="SSF54826">
    <property type="entry name" value="Enolase N-terminal domain-like"/>
    <property type="match status" value="1"/>
</dbReference>
<feature type="non-terminal residue" evidence="10">
    <location>
        <position position="254"/>
    </location>
</feature>
<dbReference type="GO" id="GO:0000287">
    <property type="term" value="F:magnesium ion binding"/>
    <property type="evidence" value="ECO:0007669"/>
    <property type="project" value="InterPro"/>
</dbReference>
<dbReference type="InterPro" id="IPR029017">
    <property type="entry name" value="Enolase-like_N"/>
</dbReference>
<dbReference type="SMART" id="SM01192">
    <property type="entry name" value="Enolase_C"/>
    <property type="match status" value="1"/>
</dbReference>
<name>A0A424YVA4_9EURY</name>
<evidence type="ECO:0000259" key="8">
    <source>
        <dbReference type="SMART" id="SM01192"/>
    </source>
</evidence>
<dbReference type="InterPro" id="IPR020810">
    <property type="entry name" value="Enolase_C"/>
</dbReference>
<evidence type="ECO:0000256" key="7">
    <source>
        <dbReference type="ARBA" id="ARBA00023239"/>
    </source>
</evidence>
<evidence type="ECO:0000259" key="9">
    <source>
        <dbReference type="SMART" id="SM01193"/>
    </source>
</evidence>
<dbReference type="InterPro" id="IPR036849">
    <property type="entry name" value="Enolase-like_C_sf"/>
</dbReference>